<evidence type="ECO:0000313" key="2">
    <source>
        <dbReference type="EMBL" id="TKC62619.1"/>
    </source>
</evidence>
<accession>A0A4U1GHE8</accession>
<dbReference type="Proteomes" id="UP000309594">
    <property type="component" value="Unassembled WGS sequence"/>
</dbReference>
<dbReference type="EMBL" id="SWDX01000003">
    <property type="protein sequence ID" value="TKC62619.1"/>
    <property type="molecule type" value="Genomic_DNA"/>
</dbReference>
<reference evidence="2 3" key="1">
    <citation type="submission" date="2019-04" db="EMBL/GenBank/DDBJ databases">
        <title>Pedobacter sp. RP-1-16 sp. nov., isolated from Arctic soil.</title>
        <authorList>
            <person name="Dahal R.H."/>
            <person name="Kim D.-U."/>
        </authorList>
    </citation>
    <scope>NUCLEOTIDE SEQUENCE [LARGE SCALE GENOMIC DNA]</scope>
    <source>
        <strain evidence="2 3">RP-1-16</strain>
    </source>
</reference>
<keyword evidence="2" id="KW-0326">Glycosidase</keyword>
<gene>
    <name evidence="2" type="ORF">FBD94_09065</name>
</gene>
<evidence type="ECO:0000259" key="1">
    <source>
        <dbReference type="Pfam" id="PF09992"/>
    </source>
</evidence>
<feature type="domain" description="Phosphodiester glycosidase" evidence="1">
    <location>
        <begin position="115"/>
        <end position="297"/>
    </location>
</feature>
<organism evidence="2 3">
    <name type="scientific">Pedobacter hiemivivus</name>
    <dbReference type="NCBI Taxonomy" id="2530454"/>
    <lineage>
        <taxon>Bacteria</taxon>
        <taxon>Pseudomonadati</taxon>
        <taxon>Bacteroidota</taxon>
        <taxon>Sphingobacteriia</taxon>
        <taxon>Sphingobacteriales</taxon>
        <taxon>Sphingobacteriaceae</taxon>
        <taxon>Pedobacter</taxon>
    </lineage>
</organism>
<protein>
    <submittedName>
        <fullName evidence="2">Phosphodiester glycosidase family protein</fullName>
    </submittedName>
</protein>
<comment type="caution">
    <text evidence="2">The sequence shown here is derived from an EMBL/GenBank/DDBJ whole genome shotgun (WGS) entry which is preliminary data.</text>
</comment>
<dbReference type="AlphaFoldDB" id="A0A4U1GHE8"/>
<dbReference type="PANTHER" id="PTHR40446:SF2">
    <property type="entry name" value="N-ACETYLGLUCOSAMINE-1-PHOSPHODIESTER ALPHA-N-ACETYLGLUCOSAMINIDASE"/>
    <property type="match status" value="1"/>
</dbReference>
<proteinExistence type="predicted"/>
<keyword evidence="2" id="KW-0378">Hydrolase</keyword>
<dbReference type="Pfam" id="PF09992">
    <property type="entry name" value="NAGPA"/>
    <property type="match status" value="1"/>
</dbReference>
<name>A0A4U1GHE8_9SPHI</name>
<dbReference type="PANTHER" id="PTHR40446">
    <property type="entry name" value="N-ACETYLGLUCOSAMINE-1-PHOSPHODIESTER ALPHA-N-ACETYLGLUCOSAMINIDASE"/>
    <property type="match status" value="1"/>
</dbReference>
<dbReference type="InterPro" id="IPR018711">
    <property type="entry name" value="NAGPA"/>
</dbReference>
<evidence type="ECO:0000313" key="3">
    <source>
        <dbReference type="Proteomes" id="UP000309594"/>
    </source>
</evidence>
<dbReference type="GO" id="GO:0016798">
    <property type="term" value="F:hydrolase activity, acting on glycosyl bonds"/>
    <property type="evidence" value="ECO:0007669"/>
    <property type="project" value="UniProtKB-KW"/>
</dbReference>
<sequence length="303" mass="33147">MLMFFFLVSTACKKEQSQQTDPRTFSLLTQKIIANSDVMANVFSDTTFQLQPGIEETDIHYLSQSGGLSTRIFILKLDLKNPDVKLQAATPYDAPGSASQTVPDMAKYIDAANNRVLAGINGDFFNTSSYVPLGIVYKKGVAVKSAFTDNTDKPQQGLSFLGILANGKPYIGDKDTDYPAIKNQLKEALGAGVFLVRDHKKVTQTIPTVDPRTGVGITDDDVVYFIVVDGRSFYHSNGINYQEMGKIMYAFGVKDAVNLDGGGSSTFMIKHPRADIWQVRNQPADGAPRALANSWLIVSKTKP</sequence>